<dbReference type="AlphaFoldDB" id="A0A975CK84"/>
<dbReference type="Pfam" id="PF08530">
    <property type="entry name" value="PepX_C"/>
    <property type="match status" value="1"/>
</dbReference>
<dbReference type="GO" id="GO:0052689">
    <property type="term" value="F:carboxylic ester hydrolase activity"/>
    <property type="evidence" value="ECO:0007669"/>
    <property type="project" value="UniProtKB-ARBA"/>
</dbReference>
<dbReference type="GO" id="GO:0008239">
    <property type="term" value="F:dipeptidyl-peptidase activity"/>
    <property type="evidence" value="ECO:0007669"/>
    <property type="project" value="InterPro"/>
</dbReference>
<evidence type="ECO:0000259" key="2">
    <source>
        <dbReference type="SMART" id="SM00939"/>
    </source>
</evidence>
<dbReference type="InterPro" id="IPR013736">
    <property type="entry name" value="Xaa-Pro_dipept_C"/>
</dbReference>
<dbReference type="InterPro" id="IPR008979">
    <property type="entry name" value="Galactose-bd-like_sf"/>
</dbReference>
<dbReference type="PANTHER" id="PTHR22946">
    <property type="entry name" value="DIENELACTONE HYDROLASE DOMAIN-CONTAINING PROTEIN-RELATED"/>
    <property type="match status" value="1"/>
</dbReference>
<dbReference type="SUPFAM" id="SSF49785">
    <property type="entry name" value="Galactose-binding domain-like"/>
    <property type="match status" value="1"/>
</dbReference>
<dbReference type="PANTHER" id="PTHR22946:SF9">
    <property type="entry name" value="POLYKETIDE TRANSFERASE AF380"/>
    <property type="match status" value="1"/>
</dbReference>
<protein>
    <submittedName>
        <fullName evidence="3">CocE/NonD family hydrolase</fullName>
    </submittedName>
</protein>
<feature type="domain" description="Xaa-Pro dipeptidyl-peptidase C-terminal" evidence="2">
    <location>
        <begin position="319"/>
        <end position="559"/>
    </location>
</feature>
<evidence type="ECO:0000313" key="3">
    <source>
        <dbReference type="EMBL" id="QTD47361.1"/>
    </source>
</evidence>
<dbReference type="EMBL" id="CP071796">
    <property type="protein sequence ID" value="QTD47361.1"/>
    <property type="molecule type" value="Genomic_DNA"/>
</dbReference>
<dbReference type="InterPro" id="IPR050261">
    <property type="entry name" value="FrsA_esterase"/>
</dbReference>
<dbReference type="SMART" id="SM00939">
    <property type="entry name" value="PepX_C"/>
    <property type="match status" value="1"/>
</dbReference>
<dbReference type="SUPFAM" id="SSF53474">
    <property type="entry name" value="alpha/beta-Hydrolases"/>
    <property type="match status" value="1"/>
</dbReference>
<dbReference type="Gene3D" id="3.40.50.1820">
    <property type="entry name" value="alpha/beta hydrolase"/>
    <property type="match status" value="2"/>
</dbReference>
<name>A0A975CK84_9BURK</name>
<proteinExistence type="predicted"/>
<dbReference type="KEGG" id="otd:J1M35_11230"/>
<sequence>MTCAISVHAQQILGCRDATPAEATLYSTPMMMPGVISPKDGTCFIKDLRILTHDGLKLAANVFLPATGTSGQASGPRFPSLLYISSWASAEWFEYLGQQHRMARAGYVSLSYTTRGFWNSEGTVGVAGEEDVRDVSSAIDFMLAYTPADPQRIGSAGISYGAGLSLLGAAKDRRIRALAALSGWGNLADQLYGNDVPNPTWLGILTASGQMLGRMDPTVLSFARIALNPDATQQQARELKAWAALRSPSSVVNELNARQPAIFIGKNWQDDIFSPNSTLAMFSRLTTPKKIMLQPGIHASVELGAAVFDKANPVWDEARRWFDHYLKGVPNAIDTEPKVTLKTKFGNVVETLPDWPAPELRSESMWINPRGAVRYDESCQCTKGQTGSLSAQRGAFGLDTINNALDTVATTGPMPVLSATLEAKGLPVLAQQNMILRDQGVRYEGPVQAQDMRIRGAPRIQLRVRPSQSRGMLVAYLYDVNPSGWGTLITHGARAVHWAKPGEGIDFSFDMNAIAYDLPAGNRLALVFDTKDHLYGVPVRFGEAFSMTIEAGDGVSALTVPVRPIH</sequence>
<gene>
    <name evidence="3" type="ORF">J1M35_11230</name>
</gene>
<dbReference type="NCBIfam" id="TIGR00976">
    <property type="entry name" value="CocE_NonD"/>
    <property type="match status" value="1"/>
</dbReference>
<accession>A0A975CK84</accession>
<reference evidence="3" key="1">
    <citation type="submission" date="2021-03" db="EMBL/GenBank/DDBJ databases">
        <title>Ottowia sp. 27C isolated from the cloaca of a Giant Asian pond turtle (Heosemys grandis).</title>
        <authorList>
            <person name="Spergser J."/>
            <person name="Busse H.-J."/>
        </authorList>
    </citation>
    <scope>NUCLEOTIDE SEQUENCE</scope>
    <source>
        <strain evidence="3">27C</strain>
    </source>
</reference>
<dbReference type="InterPro" id="IPR000383">
    <property type="entry name" value="Xaa-Pro-like_dom"/>
</dbReference>
<keyword evidence="1 3" id="KW-0378">Hydrolase</keyword>
<keyword evidence="4" id="KW-1185">Reference proteome</keyword>
<evidence type="ECO:0000313" key="4">
    <source>
        <dbReference type="Proteomes" id="UP000663903"/>
    </source>
</evidence>
<dbReference type="InterPro" id="IPR029058">
    <property type="entry name" value="AB_hydrolase_fold"/>
</dbReference>
<dbReference type="Gene3D" id="2.60.120.260">
    <property type="entry name" value="Galactose-binding domain-like"/>
    <property type="match status" value="1"/>
</dbReference>
<evidence type="ECO:0000256" key="1">
    <source>
        <dbReference type="ARBA" id="ARBA00022801"/>
    </source>
</evidence>
<dbReference type="Proteomes" id="UP000663903">
    <property type="component" value="Chromosome"/>
</dbReference>
<organism evidence="3 4">
    <name type="scientific">Ottowia testudinis</name>
    <dbReference type="NCBI Taxonomy" id="2816950"/>
    <lineage>
        <taxon>Bacteria</taxon>
        <taxon>Pseudomonadati</taxon>
        <taxon>Pseudomonadota</taxon>
        <taxon>Betaproteobacteria</taxon>
        <taxon>Burkholderiales</taxon>
        <taxon>Comamonadaceae</taxon>
        <taxon>Ottowia</taxon>
    </lineage>
</organism>
<dbReference type="InterPro" id="IPR005674">
    <property type="entry name" value="CocE/Ser_esterase"/>
</dbReference>
<dbReference type="Pfam" id="PF02129">
    <property type="entry name" value="Peptidase_S15"/>
    <property type="match status" value="1"/>
</dbReference>